<evidence type="ECO:0000313" key="2">
    <source>
        <dbReference type="Proteomes" id="UP000001410"/>
    </source>
</evidence>
<dbReference type="HOGENOM" id="CLU_1783810_0_0_6"/>
<keyword evidence="2" id="KW-1185">Reference proteome</keyword>
<dbReference type="AlphaFoldDB" id="A0A0H2VDT5"/>
<sequence length="145" mass="15603">MTQSLNDESRKHIEEIAGEALAQLESIAETERGKLYDGRTLGSDALASINAMTSSSAIQRLGKISQANRENHQVLVAEPAIARVVVDDEEGEEKVTCACSTSSTSKAWSSRRCSLSALTSSPLCTRRCSINTCTSASPVRQPTWT</sequence>
<dbReference type="Proteomes" id="UP000001410">
    <property type="component" value="Chromosome"/>
</dbReference>
<proteinExistence type="predicted"/>
<accession>A0A0H2VDT5</accession>
<protein>
    <submittedName>
        <fullName evidence="1">Uncharacterized protein</fullName>
    </submittedName>
</protein>
<evidence type="ECO:0000313" key="1">
    <source>
        <dbReference type="EMBL" id="AAN83798.1"/>
    </source>
</evidence>
<reference evidence="1 2" key="1">
    <citation type="journal article" date="2002" name="Proc. Natl. Acad. Sci. U.S.A.">
        <title>Extensive mosaic structure revealed by the complete genome sequence of uropathogenic Escherichia coli.</title>
        <authorList>
            <person name="Welch R.A."/>
            <person name="Burland V."/>
            <person name="Plunkett G.III."/>
            <person name="Redford P."/>
            <person name="Roesch P."/>
            <person name="Rasko D."/>
            <person name="Buckles E.L."/>
            <person name="Liou S.R."/>
            <person name="Boutin A."/>
            <person name="Hackett J."/>
            <person name="Stroud D."/>
            <person name="Mayhew G.F."/>
            <person name="Rose D.J."/>
            <person name="Zhou S."/>
            <person name="Schwartz D.C."/>
            <person name="Perna N.T."/>
            <person name="Mobley H.L."/>
            <person name="Donnenberg M.S."/>
            <person name="Blattner F.R."/>
        </authorList>
    </citation>
    <scope>NUCLEOTIDE SEQUENCE [LARGE SCALE GENOMIC DNA]</scope>
    <source>
        <strain evidence="2">CFT073 / ATCC 700928 / UPEC</strain>
    </source>
</reference>
<dbReference type="STRING" id="199310.c5376"/>
<dbReference type="KEGG" id="ecc:c5376"/>
<dbReference type="eggNOG" id="COG5635">
    <property type="taxonomic scope" value="Bacteria"/>
</dbReference>
<gene>
    <name evidence="1" type="ordered locus">c5376</name>
</gene>
<organism evidence="1 2">
    <name type="scientific">Escherichia coli O6:H1 (strain CFT073 / ATCC 700928 / UPEC)</name>
    <dbReference type="NCBI Taxonomy" id="199310"/>
    <lineage>
        <taxon>Bacteria</taxon>
        <taxon>Pseudomonadati</taxon>
        <taxon>Pseudomonadota</taxon>
        <taxon>Gammaproteobacteria</taxon>
        <taxon>Enterobacterales</taxon>
        <taxon>Enterobacteriaceae</taxon>
        <taxon>Escherichia</taxon>
    </lineage>
</organism>
<dbReference type="EMBL" id="AE014075">
    <property type="protein sequence ID" value="AAN83798.1"/>
    <property type="molecule type" value="Genomic_DNA"/>
</dbReference>
<name>A0A0H2VDT5_ECOL6</name>